<feature type="non-terminal residue" evidence="1">
    <location>
        <position position="1"/>
    </location>
</feature>
<feature type="non-terminal residue" evidence="1">
    <location>
        <position position="44"/>
    </location>
</feature>
<protein>
    <submittedName>
        <fullName evidence="1">(spotted green pufferfish) hypothetical protein</fullName>
    </submittedName>
</protein>
<evidence type="ECO:0000313" key="1">
    <source>
        <dbReference type="EMBL" id="CAF88019.1"/>
    </source>
</evidence>
<dbReference type="EMBL" id="CAAE01003721">
    <property type="protein sequence ID" value="CAF88019.1"/>
    <property type="molecule type" value="Genomic_DNA"/>
</dbReference>
<reference evidence="1" key="2">
    <citation type="submission" date="2004-02" db="EMBL/GenBank/DDBJ databases">
        <authorList>
            <consortium name="Genoscope"/>
            <consortium name="Whitehead Institute Centre for Genome Research"/>
        </authorList>
    </citation>
    <scope>NUCLEOTIDE SEQUENCE</scope>
</reference>
<dbReference type="KEGG" id="tng:GSTEN00001121G001"/>
<reference evidence="1" key="1">
    <citation type="journal article" date="2004" name="Nature">
        <title>Genome duplication in the teleost fish Tetraodon nigroviridis reveals the early vertebrate proto-karyotype.</title>
        <authorList>
            <person name="Jaillon O."/>
            <person name="Aury J.-M."/>
            <person name="Brunet F."/>
            <person name="Petit J.-L."/>
            <person name="Stange-Thomann N."/>
            <person name="Mauceli E."/>
            <person name="Bouneau L."/>
            <person name="Fischer C."/>
            <person name="Ozouf-Costaz C."/>
            <person name="Bernot A."/>
            <person name="Nicaud S."/>
            <person name="Jaffe D."/>
            <person name="Fisher S."/>
            <person name="Lutfalla G."/>
            <person name="Dossat C."/>
            <person name="Segurens B."/>
            <person name="Dasilva C."/>
            <person name="Salanoubat M."/>
            <person name="Levy M."/>
            <person name="Boudet N."/>
            <person name="Castellano S."/>
            <person name="Anthouard V."/>
            <person name="Jubin C."/>
            <person name="Castelli V."/>
            <person name="Katinka M."/>
            <person name="Vacherie B."/>
            <person name="Biemont C."/>
            <person name="Skalli Z."/>
            <person name="Cattolico L."/>
            <person name="Poulain J."/>
            <person name="De Berardinis V."/>
            <person name="Cruaud C."/>
            <person name="Duprat S."/>
            <person name="Brottier P."/>
            <person name="Coutanceau J.-P."/>
            <person name="Gouzy J."/>
            <person name="Parra G."/>
            <person name="Lardier G."/>
            <person name="Chapple C."/>
            <person name="McKernan K.J."/>
            <person name="McEwan P."/>
            <person name="Bosak S."/>
            <person name="Kellis M."/>
            <person name="Volff J.-N."/>
            <person name="Guigo R."/>
            <person name="Zody M.C."/>
            <person name="Mesirov J."/>
            <person name="Lindblad-Toh K."/>
            <person name="Birren B."/>
            <person name="Nusbaum C."/>
            <person name="Kahn D."/>
            <person name="Robinson-Rechavi M."/>
            <person name="Laudet V."/>
            <person name="Schachter V."/>
            <person name="Quetier F."/>
            <person name="Saurin W."/>
            <person name="Scarpelli C."/>
            <person name="Wincker P."/>
            <person name="Lander E.S."/>
            <person name="Weissenbach J."/>
            <person name="Roest Crollius H."/>
        </authorList>
    </citation>
    <scope>NUCLEOTIDE SEQUENCE [LARGE SCALE GENOMIC DNA]</scope>
</reference>
<sequence>RLETIFEVPTSRKNGSVSSFGQKRIKRFLEFLEVGEARKAKKPL</sequence>
<gene>
    <name evidence="1" type="ORF">GSTENG00001121001</name>
</gene>
<name>Q4TGG3_TETNG</name>
<comment type="caution">
    <text evidence="1">The sequence shown here is derived from an EMBL/GenBank/DDBJ whole genome shotgun (WGS) entry which is preliminary data.</text>
</comment>
<dbReference type="OrthoDB" id="6163216at2759"/>
<dbReference type="AlphaFoldDB" id="Q4TGG3"/>
<accession>Q4TGG3</accession>
<organism evidence="1">
    <name type="scientific">Tetraodon nigroviridis</name>
    <name type="common">Spotted green pufferfish</name>
    <name type="synonym">Chelonodon nigroviridis</name>
    <dbReference type="NCBI Taxonomy" id="99883"/>
    <lineage>
        <taxon>Eukaryota</taxon>
        <taxon>Metazoa</taxon>
        <taxon>Chordata</taxon>
        <taxon>Craniata</taxon>
        <taxon>Vertebrata</taxon>
        <taxon>Euteleostomi</taxon>
        <taxon>Actinopterygii</taxon>
        <taxon>Neopterygii</taxon>
        <taxon>Teleostei</taxon>
        <taxon>Neoteleostei</taxon>
        <taxon>Acanthomorphata</taxon>
        <taxon>Eupercaria</taxon>
        <taxon>Tetraodontiformes</taxon>
        <taxon>Tetradontoidea</taxon>
        <taxon>Tetraodontidae</taxon>
        <taxon>Tetraodon</taxon>
    </lineage>
</organism>
<proteinExistence type="predicted"/>